<sequence length="153" mass="15783">MCDITGRDRRGMRSLGIGVVLVLLSGCAAAPTQVTAQADCAHPPAYADGHGVQATSAGGTIYALFFTGDEGVIAGVESKIVWRITGTGPARFSATGPNFQSVTPTWGPEGHGGSTFNHPGEEWGTGFVFPKPGCWTIHVARDGVSGSLSLPVR</sequence>
<proteinExistence type="predicted"/>
<name>A0A1H3LW09_9PSEU</name>
<dbReference type="PROSITE" id="PS51257">
    <property type="entry name" value="PROKAR_LIPOPROTEIN"/>
    <property type="match status" value="1"/>
</dbReference>
<protein>
    <submittedName>
        <fullName evidence="2">Uncharacterized protein</fullName>
    </submittedName>
</protein>
<evidence type="ECO:0000256" key="1">
    <source>
        <dbReference type="SAM" id="SignalP"/>
    </source>
</evidence>
<reference evidence="2 3" key="1">
    <citation type="submission" date="2016-10" db="EMBL/GenBank/DDBJ databases">
        <authorList>
            <person name="de Groot N.N."/>
        </authorList>
    </citation>
    <scope>NUCLEOTIDE SEQUENCE [LARGE SCALE GENOMIC DNA]</scope>
    <source>
        <strain evidence="2 3">CPCC 202699</strain>
    </source>
</reference>
<dbReference type="STRING" id="589385.SAMN05421504_106368"/>
<evidence type="ECO:0000313" key="3">
    <source>
        <dbReference type="Proteomes" id="UP000199515"/>
    </source>
</evidence>
<keyword evidence="1" id="KW-0732">Signal</keyword>
<organism evidence="2 3">
    <name type="scientific">Amycolatopsis xylanica</name>
    <dbReference type="NCBI Taxonomy" id="589385"/>
    <lineage>
        <taxon>Bacteria</taxon>
        <taxon>Bacillati</taxon>
        <taxon>Actinomycetota</taxon>
        <taxon>Actinomycetes</taxon>
        <taxon>Pseudonocardiales</taxon>
        <taxon>Pseudonocardiaceae</taxon>
        <taxon>Amycolatopsis</taxon>
    </lineage>
</organism>
<feature type="signal peptide" evidence="1">
    <location>
        <begin position="1"/>
        <end position="30"/>
    </location>
</feature>
<dbReference type="AlphaFoldDB" id="A0A1H3LW09"/>
<feature type="chain" id="PRO_5039544567" evidence="1">
    <location>
        <begin position="31"/>
        <end position="153"/>
    </location>
</feature>
<keyword evidence="3" id="KW-1185">Reference proteome</keyword>
<evidence type="ECO:0000313" key="2">
    <source>
        <dbReference type="EMBL" id="SDY68204.1"/>
    </source>
</evidence>
<dbReference type="Proteomes" id="UP000199515">
    <property type="component" value="Unassembled WGS sequence"/>
</dbReference>
<gene>
    <name evidence="2" type="ORF">SAMN05421504_106368</name>
</gene>
<accession>A0A1H3LW09</accession>
<dbReference type="EMBL" id="FNON01000006">
    <property type="protein sequence ID" value="SDY68204.1"/>
    <property type="molecule type" value="Genomic_DNA"/>
</dbReference>